<organism evidence="2 3">
    <name type="scientific">Solimonas fluminis</name>
    <dbReference type="NCBI Taxonomy" id="2086571"/>
    <lineage>
        <taxon>Bacteria</taxon>
        <taxon>Pseudomonadati</taxon>
        <taxon>Pseudomonadota</taxon>
        <taxon>Gammaproteobacteria</taxon>
        <taxon>Nevskiales</taxon>
        <taxon>Nevskiaceae</taxon>
        <taxon>Solimonas</taxon>
    </lineage>
</organism>
<evidence type="ECO:0000313" key="2">
    <source>
        <dbReference type="EMBL" id="PPE75638.1"/>
    </source>
</evidence>
<evidence type="ECO:0000313" key="3">
    <source>
        <dbReference type="Proteomes" id="UP000238220"/>
    </source>
</evidence>
<reference evidence="2 3" key="1">
    <citation type="submission" date="2018-02" db="EMBL/GenBank/DDBJ databases">
        <title>Genome sequencing of Solimonas sp. HR-BB.</title>
        <authorList>
            <person name="Lee Y."/>
            <person name="Jeon C.O."/>
        </authorList>
    </citation>
    <scope>NUCLEOTIDE SEQUENCE [LARGE SCALE GENOMIC DNA]</scope>
    <source>
        <strain evidence="2 3">HR-BB</strain>
    </source>
</reference>
<protein>
    <recommendedName>
        <fullName evidence="1">NAD-dependent epimerase/dehydratase domain-containing protein</fullName>
    </recommendedName>
</protein>
<dbReference type="InterPro" id="IPR001509">
    <property type="entry name" value="Epimerase_deHydtase"/>
</dbReference>
<dbReference type="PANTHER" id="PTHR48079:SF6">
    <property type="entry name" value="NAD(P)-BINDING DOMAIN-CONTAINING PROTEIN-RELATED"/>
    <property type="match status" value="1"/>
</dbReference>
<comment type="caution">
    <text evidence="2">The sequence shown here is derived from an EMBL/GenBank/DDBJ whole genome shotgun (WGS) entry which is preliminary data.</text>
</comment>
<dbReference type="GO" id="GO:0005737">
    <property type="term" value="C:cytoplasm"/>
    <property type="evidence" value="ECO:0007669"/>
    <property type="project" value="TreeGrafter"/>
</dbReference>
<dbReference type="Pfam" id="PF01370">
    <property type="entry name" value="Epimerase"/>
    <property type="match status" value="1"/>
</dbReference>
<dbReference type="Gene3D" id="3.40.50.720">
    <property type="entry name" value="NAD(P)-binding Rossmann-like Domain"/>
    <property type="match status" value="1"/>
</dbReference>
<sequence>MPEASSVKTIAVVGAAGFVGRQLLKTMQDAGVQVTAVIRGAAELSVEGSFHNVLHESQVTESTAFDLVINLAYPNSGPLFSYAAQNRLIFAAVERLMKPGGRLIHVSTQAVFGLALDRPVSASPVRKVRDAAYVEAKIEAEHHFAALQKKGGLSLDIVRLGNVWGYASGAWALPLVQRLLTGRPIGVQGVAGLSNSTDVANVASYLSHLAIQGEGAPGLRFHHLAEFSSVPWSYWIDRLAAELQVSPVHAGPEQMTLPVSGRAELAEAMAGVKPRALYRRLAGERVSGSWARSMLTRLPRPLFVKLKGRELSPAKAMPLSREDQMFLSIMSAQQEFKSQVVAGWTPPVGQEESIRRVLGWLRQEW</sequence>
<dbReference type="EMBL" id="PSNW01000001">
    <property type="protein sequence ID" value="PPE75638.1"/>
    <property type="molecule type" value="Genomic_DNA"/>
</dbReference>
<dbReference type="PANTHER" id="PTHR48079">
    <property type="entry name" value="PROTEIN YEEZ"/>
    <property type="match status" value="1"/>
</dbReference>
<dbReference type="GO" id="GO:0004029">
    <property type="term" value="F:aldehyde dehydrogenase (NAD+) activity"/>
    <property type="evidence" value="ECO:0007669"/>
    <property type="project" value="TreeGrafter"/>
</dbReference>
<dbReference type="SUPFAM" id="SSF51735">
    <property type="entry name" value="NAD(P)-binding Rossmann-fold domains"/>
    <property type="match status" value="1"/>
</dbReference>
<dbReference type="InterPro" id="IPR051783">
    <property type="entry name" value="NAD(P)-dependent_oxidoreduct"/>
</dbReference>
<proteinExistence type="predicted"/>
<feature type="domain" description="NAD-dependent epimerase/dehydratase" evidence="1">
    <location>
        <begin position="10"/>
        <end position="186"/>
    </location>
</feature>
<dbReference type="OrthoDB" id="5295702at2"/>
<dbReference type="AlphaFoldDB" id="A0A2S5TLK0"/>
<dbReference type="InterPro" id="IPR036291">
    <property type="entry name" value="NAD(P)-bd_dom_sf"/>
</dbReference>
<gene>
    <name evidence="2" type="ORF">C3942_01720</name>
</gene>
<dbReference type="Proteomes" id="UP000238220">
    <property type="component" value="Unassembled WGS sequence"/>
</dbReference>
<keyword evidence="3" id="KW-1185">Reference proteome</keyword>
<evidence type="ECO:0000259" key="1">
    <source>
        <dbReference type="Pfam" id="PF01370"/>
    </source>
</evidence>
<name>A0A2S5TLK0_9GAMM</name>
<accession>A0A2S5TLK0</accession>